<dbReference type="AlphaFoldDB" id="A0A553NVX4"/>
<feature type="transmembrane region" description="Helical" evidence="5">
    <location>
        <begin position="241"/>
        <end position="263"/>
    </location>
</feature>
<evidence type="ECO:0000313" key="7">
    <source>
        <dbReference type="EMBL" id="TRY69581.1"/>
    </source>
</evidence>
<dbReference type="SUPFAM" id="SSF103481">
    <property type="entry name" value="Multidrug resistance efflux transporter EmrE"/>
    <property type="match status" value="2"/>
</dbReference>
<feature type="transmembrane region" description="Helical" evidence="5">
    <location>
        <begin position="338"/>
        <end position="356"/>
    </location>
</feature>
<dbReference type="EMBL" id="VCGU01000010">
    <property type="protein sequence ID" value="TRY69581.1"/>
    <property type="molecule type" value="Genomic_DNA"/>
</dbReference>
<reference evidence="7 8" key="1">
    <citation type="journal article" date="2018" name="Nat. Ecol. Evol.">
        <title>Genomic signatures of mitonuclear coevolution across populations of Tigriopus californicus.</title>
        <authorList>
            <person name="Barreto F.S."/>
            <person name="Watson E.T."/>
            <person name="Lima T.G."/>
            <person name="Willett C.S."/>
            <person name="Edmands S."/>
            <person name="Li W."/>
            <person name="Burton R.S."/>
        </authorList>
    </citation>
    <scope>NUCLEOTIDE SEQUENCE [LARGE SCALE GENOMIC DNA]</scope>
    <source>
        <strain evidence="7 8">San Diego</strain>
    </source>
</reference>
<feature type="transmembrane region" description="Helical" evidence="5">
    <location>
        <begin position="211"/>
        <end position="229"/>
    </location>
</feature>
<keyword evidence="8" id="KW-1185">Reference proteome</keyword>
<dbReference type="GO" id="GO:0016020">
    <property type="term" value="C:membrane"/>
    <property type="evidence" value="ECO:0007669"/>
    <property type="project" value="UniProtKB-SubCell"/>
</dbReference>
<sequence length="490" mass="54572">MSEREDLGVTEDREQSLEKLRESLLSQFMRMFFEETNVEKSEGAKRKIPSYEKKLPIAKGFNAILESVKGRSHEGYTKLDQQEPPRDRRQIILDPHAPLTWASKTHFVQRPNNTKDVLDSLNGDFEGDIVERRISIRNRKDPDDYQDGSQKALDYIATDDESDLKKRHDPTKCDSHMKFVGIFLAAISGLFFTLCSVTVKLLPRIDPSEVLLFRAIVQLFVIVPIMICAKANPLGPKGLRVVVYIQGIIGCLTVNCIFIGFARLPVGDAATIIFCSPIFVMVFSHVILREHCGLYRVLVISILMMGVVLIAKPPFLMKMIFQNDNTALTQFQSNDYDALGYGAAFFGTLLTASNFVCMRKLREVHFSVLIFAFSIMSGILSSAVVALTAEFNVPRTSEEWTFAVLVGVFGVLGQSLLAIALKYESAGVVSVTRSMDIAVAYLIQISYFGDIPIWTSILGALIVILAVFTMAMEEGVLILLSQHCGGPGWC</sequence>
<evidence type="ECO:0000313" key="8">
    <source>
        <dbReference type="Proteomes" id="UP000318571"/>
    </source>
</evidence>
<dbReference type="InterPro" id="IPR037185">
    <property type="entry name" value="EmrE-like"/>
</dbReference>
<protein>
    <recommendedName>
        <fullName evidence="6">EamA domain-containing protein</fullName>
    </recommendedName>
</protein>
<keyword evidence="4 5" id="KW-0472">Membrane</keyword>
<keyword evidence="2 5" id="KW-0812">Transmembrane</keyword>
<dbReference type="PANTHER" id="PTHR22911:SF6">
    <property type="entry name" value="SOLUTE CARRIER FAMILY 35 MEMBER G1"/>
    <property type="match status" value="1"/>
</dbReference>
<feature type="transmembrane region" description="Helical" evidence="5">
    <location>
        <begin position="293"/>
        <end position="311"/>
    </location>
</feature>
<evidence type="ECO:0000256" key="3">
    <source>
        <dbReference type="ARBA" id="ARBA00022989"/>
    </source>
</evidence>
<keyword evidence="3 5" id="KW-1133">Transmembrane helix</keyword>
<name>A0A553NVX4_TIGCA</name>
<accession>A0A553NVX4</accession>
<feature type="domain" description="EamA" evidence="6">
    <location>
        <begin position="339"/>
        <end position="470"/>
    </location>
</feature>
<dbReference type="Pfam" id="PF00892">
    <property type="entry name" value="EamA"/>
    <property type="match status" value="2"/>
</dbReference>
<comment type="subcellular location">
    <subcellularLocation>
        <location evidence="1">Membrane</location>
        <topology evidence="1">Multi-pass membrane protein</topology>
    </subcellularLocation>
</comment>
<evidence type="ECO:0000259" key="6">
    <source>
        <dbReference type="Pfam" id="PF00892"/>
    </source>
</evidence>
<dbReference type="Proteomes" id="UP000318571">
    <property type="component" value="Chromosome 1"/>
</dbReference>
<feature type="transmembrane region" description="Helical" evidence="5">
    <location>
        <begin position="400"/>
        <end position="421"/>
    </location>
</feature>
<dbReference type="OMA" id="TIIFCSP"/>
<comment type="caution">
    <text evidence="7">The sequence shown here is derived from an EMBL/GenBank/DDBJ whole genome shotgun (WGS) entry which is preliminary data.</text>
</comment>
<evidence type="ECO:0000256" key="1">
    <source>
        <dbReference type="ARBA" id="ARBA00004141"/>
    </source>
</evidence>
<feature type="transmembrane region" description="Helical" evidence="5">
    <location>
        <begin position="368"/>
        <end position="388"/>
    </location>
</feature>
<dbReference type="PANTHER" id="PTHR22911">
    <property type="entry name" value="ACYL-MALONYL CONDENSING ENZYME-RELATED"/>
    <property type="match status" value="1"/>
</dbReference>
<proteinExistence type="predicted"/>
<feature type="domain" description="EamA" evidence="6">
    <location>
        <begin position="181"/>
        <end position="310"/>
    </location>
</feature>
<feature type="transmembrane region" description="Helical" evidence="5">
    <location>
        <begin position="179"/>
        <end position="199"/>
    </location>
</feature>
<gene>
    <name evidence="7" type="ORF">TCAL_11982</name>
</gene>
<dbReference type="STRING" id="6832.A0A553NVX4"/>
<feature type="transmembrane region" description="Helical" evidence="5">
    <location>
        <begin position="269"/>
        <end position="288"/>
    </location>
</feature>
<feature type="transmembrane region" description="Helical" evidence="5">
    <location>
        <begin position="453"/>
        <end position="472"/>
    </location>
</feature>
<dbReference type="InterPro" id="IPR000620">
    <property type="entry name" value="EamA_dom"/>
</dbReference>
<evidence type="ECO:0000256" key="4">
    <source>
        <dbReference type="ARBA" id="ARBA00023136"/>
    </source>
</evidence>
<evidence type="ECO:0000256" key="5">
    <source>
        <dbReference type="SAM" id="Phobius"/>
    </source>
</evidence>
<organism evidence="7 8">
    <name type="scientific">Tigriopus californicus</name>
    <name type="common">Marine copepod</name>
    <dbReference type="NCBI Taxonomy" id="6832"/>
    <lineage>
        <taxon>Eukaryota</taxon>
        <taxon>Metazoa</taxon>
        <taxon>Ecdysozoa</taxon>
        <taxon>Arthropoda</taxon>
        <taxon>Crustacea</taxon>
        <taxon>Multicrustacea</taxon>
        <taxon>Hexanauplia</taxon>
        <taxon>Copepoda</taxon>
        <taxon>Harpacticoida</taxon>
        <taxon>Harpacticidae</taxon>
        <taxon>Tigriopus</taxon>
    </lineage>
</organism>
<evidence type="ECO:0000256" key="2">
    <source>
        <dbReference type="ARBA" id="ARBA00022692"/>
    </source>
</evidence>